<protein>
    <submittedName>
        <fullName evidence="3">Beta-barrel assembly-enhancing protease</fullName>
        <ecNumber evidence="3">3.4.-.-</ecNumber>
    </submittedName>
</protein>
<accession>A0ABM9JKE2</accession>
<dbReference type="InterPro" id="IPR051012">
    <property type="entry name" value="CellSynth/LPSAsmb/PSIAsmb"/>
</dbReference>
<keyword evidence="3" id="KW-0378">Hydrolase</keyword>
<name>A0ABM9JKE2_9RALS</name>
<dbReference type="RefSeq" id="WP_316658743.1">
    <property type="nucleotide sequence ID" value="NZ_CATYWO010000005.1"/>
</dbReference>
<dbReference type="SMART" id="SM00028">
    <property type="entry name" value="TPR"/>
    <property type="match status" value="6"/>
</dbReference>
<dbReference type="EC" id="3.4.-.-" evidence="3"/>
<sequence length="647" mass="70306">MPHAHSHSPATQRPRRFPRSRAILLASLVAGGLAGLPVWAATSASAPAGGQFAQVGQEGGTGTRAAVQLERSRPQRSLLNTERTDLPAVALTADIMYRVLASEISLQRGLVEPAYRTYLDLAQDTRDPRFAQRATEIAFLTRSPTQALTAARTWVELSPTSMPARQVQQLLLVATGKWSEVEPMLQAQLNKVSPGQRADALLQLQQQMSKSTDPAGAVTALQHLAAHDMQRPETHLALARAKVAAKDAPGALAELDTALKLRPGYEDAAVLAAELRADNDPDAAIAGLRTFLKAAPASLDGHLALARLYLVRNQQDKARAEFEALKKIAPNDARITLALGLLNLQQHQYDTAERYLKEYVAATAKSPSLSPEPGYQGLAQLAEEKRDYAGALAWVDKITGSANGEADGQTALAAGIKRGQLLGKLRRIDEAQQTFDELVADAEDIPDGPRRQALMDGIRQAEIGMLMDAKAYGRARARVNELLQNDPDNVEYTYQLAMLEEHDGHYDNMETLLRKVIDLRPGQAIGYNALGYSLADRNVRLQEAQELLEKAVSLAPEDPYIADSLGWVKYRRGDLPAATDILRKAWAAAPQAEIGAHLGEVLWQAGKQDDARKIWTEAAKLDVNDATLRATLQRFGQPLPNAPVSAN</sequence>
<dbReference type="SUPFAM" id="SSF48452">
    <property type="entry name" value="TPR-like"/>
    <property type="match status" value="3"/>
</dbReference>
<evidence type="ECO:0000313" key="4">
    <source>
        <dbReference type="Proteomes" id="UP001189616"/>
    </source>
</evidence>
<proteinExistence type="predicted"/>
<dbReference type="Proteomes" id="UP001189616">
    <property type="component" value="Unassembled WGS sequence"/>
</dbReference>
<keyword evidence="2" id="KW-0802">TPR repeat</keyword>
<dbReference type="Pfam" id="PF14559">
    <property type="entry name" value="TPR_19"/>
    <property type="match status" value="1"/>
</dbReference>
<keyword evidence="3" id="KW-0645">Protease</keyword>
<dbReference type="PANTHER" id="PTHR45586:SF16">
    <property type="entry name" value="DOMAIN PROTEIN, PUTATIVE-RELATED"/>
    <property type="match status" value="1"/>
</dbReference>
<evidence type="ECO:0000313" key="3">
    <source>
        <dbReference type="EMBL" id="CAJ0796470.1"/>
    </source>
</evidence>
<dbReference type="InterPro" id="IPR019734">
    <property type="entry name" value="TPR_rpt"/>
</dbReference>
<keyword evidence="4" id="KW-1185">Reference proteome</keyword>
<keyword evidence="1" id="KW-0677">Repeat</keyword>
<evidence type="ECO:0000256" key="1">
    <source>
        <dbReference type="ARBA" id="ARBA00022737"/>
    </source>
</evidence>
<dbReference type="InterPro" id="IPR011990">
    <property type="entry name" value="TPR-like_helical_dom_sf"/>
</dbReference>
<reference evidence="3 4" key="1">
    <citation type="submission" date="2023-07" db="EMBL/GenBank/DDBJ databases">
        <authorList>
            <person name="Peeters C."/>
        </authorList>
    </citation>
    <scope>NUCLEOTIDE SEQUENCE [LARGE SCALE GENOMIC DNA]</scope>
    <source>
        <strain evidence="3 4">LMG 7141</strain>
    </source>
</reference>
<dbReference type="GO" id="GO:0006508">
    <property type="term" value="P:proteolysis"/>
    <property type="evidence" value="ECO:0007669"/>
    <property type="project" value="UniProtKB-KW"/>
</dbReference>
<dbReference type="EMBL" id="CATYWO010000005">
    <property type="protein sequence ID" value="CAJ0796470.1"/>
    <property type="molecule type" value="Genomic_DNA"/>
</dbReference>
<gene>
    <name evidence="3" type="primary">bepA_3</name>
    <name evidence="3" type="ORF">LMG7141_03242</name>
</gene>
<evidence type="ECO:0000256" key="2">
    <source>
        <dbReference type="ARBA" id="ARBA00022803"/>
    </source>
</evidence>
<dbReference type="PANTHER" id="PTHR45586">
    <property type="entry name" value="TPR REPEAT-CONTAINING PROTEIN PA4667"/>
    <property type="match status" value="1"/>
</dbReference>
<dbReference type="GO" id="GO:0008233">
    <property type="term" value="F:peptidase activity"/>
    <property type="evidence" value="ECO:0007669"/>
    <property type="project" value="UniProtKB-KW"/>
</dbReference>
<comment type="caution">
    <text evidence="3">The sequence shown here is derived from an EMBL/GenBank/DDBJ whole genome shotgun (WGS) entry which is preliminary data.</text>
</comment>
<dbReference type="Gene3D" id="1.25.40.10">
    <property type="entry name" value="Tetratricopeptide repeat domain"/>
    <property type="match status" value="2"/>
</dbReference>
<organism evidence="3 4">
    <name type="scientific">Ralstonia condita</name>
    <dbReference type="NCBI Taxonomy" id="3058600"/>
    <lineage>
        <taxon>Bacteria</taxon>
        <taxon>Pseudomonadati</taxon>
        <taxon>Pseudomonadota</taxon>
        <taxon>Betaproteobacteria</taxon>
        <taxon>Burkholderiales</taxon>
        <taxon>Burkholderiaceae</taxon>
        <taxon>Ralstonia</taxon>
    </lineage>
</organism>